<dbReference type="EMBL" id="BK015006">
    <property type="protein sequence ID" value="DAD86639.1"/>
    <property type="molecule type" value="Genomic_DNA"/>
</dbReference>
<feature type="region of interest" description="Disordered" evidence="1">
    <location>
        <begin position="153"/>
        <end position="177"/>
    </location>
</feature>
<organism evidence="2">
    <name type="scientific">Myoviridae sp. ct3wi9</name>
    <dbReference type="NCBI Taxonomy" id="2826610"/>
    <lineage>
        <taxon>Viruses</taxon>
        <taxon>Duplodnaviria</taxon>
        <taxon>Heunggongvirae</taxon>
        <taxon>Uroviricota</taxon>
        <taxon>Caudoviricetes</taxon>
    </lineage>
</organism>
<protein>
    <submittedName>
        <fullName evidence="2">Uncharacterized protein</fullName>
    </submittedName>
</protein>
<proteinExistence type="predicted"/>
<evidence type="ECO:0000256" key="1">
    <source>
        <dbReference type="SAM" id="MobiDB-lite"/>
    </source>
</evidence>
<name>A0A8S5MX13_9CAUD</name>
<evidence type="ECO:0000313" key="2">
    <source>
        <dbReference type="EMBL" id="DAD86639.1"/>
    </source>
</evidence>
<accession>A0A8S5MX13</accession>
<reference evidence="2" key="1">
    <citation type="journal article" date="2021" name="Proc. Natl. Acad. Sci. U.S.A.">
        <title>A Catalog of Tens of Thousands of Viruses from Human Metagenomes Reveals Hidden Associations with Chronic Diseases.</title>
        <authorList>
            <person name="Tisza M.J."/>
            <person name="Buck C.B."/>
        </authorList>
    </citation>
    <scope>NUCLEOTIDE SEQUENCE</scope>
    <source>
        <strain evidence="2">Ct3wi9</strain>
    </source>
</reference>
<sequence>MTTQIKGLLNEEEFDKKSEELKAKYGLTDEHRQTIRTKFMNKDFLITMFSKSDTLAIDHVLEGIDFEGYIKDKYYRGERRLFIFVGSEMVDGIPTTIAQVGLTKYGLNGKPTTNLRRFILDGKQIAKSFHDKHEDEEIKPHASEYDYRWAEPKKAETKTEETGITSKMSSLKDRFFK</sequence>